<proteinExistence type="predicted"/>
<name>A0A177ED38_9MICR</name>
<evidence type="ECO:0000313" key="2">
    <source>
        <dbReference type="Proteomes" id="UP000185944"/>
    </source>
</evidence>
<dbReference type="AlphaFoldDB" id="A0A177ED38"/>
<dbReference type="EMBL" id="LTDL01000039">
    <property type="protein sequence ID" value="OAG29864.1"/>
    <property type="molecule type" value="Genomic_DNA"/>
</dbReference>
<accession>A0A177ED38</accession>
<comment type="caution">
    <text evidence="1">The sequence shown here is derived from an EMBL/GenBank/DDBJ whole genome shotgun (WGS) entry which is preliminary data.</text>
</comment>
<evidence type="ECO:0000313" key="1">
    <source>
        <dbReference type="EMBL" id="OAG29864.1"/>
    </source>
</evidence>
<organism evidence="1 2">
    <name type="scientific">Nematocida displodere</name>
    <dbReference type="NCBI Taxonomy" id="1805483"/>
    <lineage>
        <taxon>Eukaryota</taxon>
        <taxon>Fungi</taxon>
        <taxon>Fungi incertae sedis</taxon>
        <taxon>Microsporidia</taxon>
        <taxon>Nematocida</taxon>
    </lineage>
</organism>
<reference evidence="1 2" key="1">
    <citation type="submission" date="2016-02" db="EMBL/GenBank/DDBJ databases">
        <title>Discovery of a natural microsporidian pathogen with a broad tissue tropism in Caenorhabditis elegans.</title>
        <authorList>
            <person name="Luallen R.J."/>
            <person name="Reinke A.W."/>
            <person name="Tong L."/>
            <person name="Botts M.R."/>
            <person name="Felix M.-A."/>
            <person name="Troemel E.R."/>
        </authorList>
    </citation>
    <scope>NUCLEOTIDE SEQUENCE [LARGE SCALE GENOMIC DNA]</scope>
    <source>
        <strain evidence="1 2">JUm2807</strain>
    </source>
</reference>
<dbReference type="Proteomes" id="UP000185944">
    <property type="component" value="Unassembled WGS sequence"/>
</dbReference>
<protein>
    <submittedName>
        <fullName evidence="1">Uncharacterized protein</fullName>
    </submittedName>
</protein>
<dbReference type="VEuPathDB" id="MicrosporidiaDB:NEDG_02213"/>
<gene>
    <name evidence="1" type="ORF">NEDG_02213</name>
</gene>
<sequence>MKSTPVRSFGKVFETSLGKSLGKVLGKALRCHLLCLIVLCVIVGCSDDSSDEEHIVSPYTEQTMEFFERSGSDVRPNVLETIEIDGERCILKKQTQAVRISLEKYTLETVPEQLAQGIEFDRLVVEPSGPVDPAVLEKILSAFGTINAEWLDLADLEIDDPSPYNDEHPRTPMCALNVDTFQVTTTPKTTIEWLQKRVVLSGFPIELVIDCMPNFGNLEVLDGFCAGEIISLMLYGIDNLDSLDCKLLREGPLPDELVLHSNTPTAPEISEQITRNMLSNRWHMLTVPVSVWHVLAESSAQYNSPVSADYLTIGLPLGGKLARTAVKKKQAEVENLVIEFHEDQPLVTRQDMTSALVWASRSFEGLQSLSIVSEPDAIDEADLASNNHFEITATPATAVVMVNQVLCGVARKRPRTLP</sequence>
<keyword evidence="2" id="KW-1185">Reference proteome</keyword>
<dbReference type="RefSeq" id="XP_067544431.1">
    <property type="nucleotide sequence ID" value="XM_067689631.1"/>
</dbReference>
<dbReference type="GeneID" id="93648563"/>